<feature type="domain" description="HTH myb-type" evidence="4">
    <location>
        <begin position="445"/>
        <end position="503"/>
    </location>
</feature>
<dbReference type="GO" id="GO:0031297">
    <property type="term" value="P:replication fork processing"/>
    <property type="evidence" value="ECO:0007669"/>
    <property type="project" value="TreeGrafter"/>
</dbReference>
<dbReference type="GO" id="GO:0016787">
    <property type="term" value="F:hydrolase activity"/>
    <property type="evidence" value="ECO:0007669"/>
    <property type="project" value="UniProtKB-KW"/>
</dbReference>
<dbReference type="OrthoDB" id="2801544at2759"/>
<organism evidence="5 6">
    <name type="scientific">Smittium mucronatum</name>
    <dbReference type="NCBI Taxonomy" id="133383"/>
    <lineage>
        <taxon>Eukaryota</taxon>
        <taxon>Fungi</taxon>
        <taxon>Fungi incertae sedis</taxon>
        <taxon>Zoopagomycota</taxon>
        <taxon>Kickxellomycotina</taxon>
        <taxon>Harpellomycetes</taxon>
        <taxon>Harpellales</taxon>
        <taxon>Legeriomycetaceae</taxon>
        <taxon>Smittium</taxon>
    </lineage>
</organism>
<sequence length="507" mass="58257">MKKYRPADLVQYIGKPPWGEDFLVPIVFYVIVYPQAVKKRVLTECSGNVMRDTVGQIVAKNLLRGPRAYCLCRYCGKETDSYYQTFCNRNCVLEFQVRTKAQHVRTNLLERDGGVCQLCGFPAHQWYKKISTSNYSQAMELLDTIEREQSPLWKKKTGSTRNINNWTRHGTHEYCKLFNSGMFWEAAHIRDVADGGGVCGLEGYRILCVPCHERESMNRIVMKAQSRNAMASSSPQNKISPAATLKSELPDFISSHHLENFRQYVKFIKSERQSIALKLSSLLDPTETLDFDTIVSNISDVDETVLEPVPTTETNSEPVPARLQGTESELSSFWTLEDKLDLIKLTSQYGKRWSVLHQSYFTQFTPNKLLWKYNSMLKSGEFHKLLSSVSDNTLSDPHRFNHQLLISQTADLSDYPLHPRKRKLIPDPSRPDTDTDTDAEPKPKTKPKFKNPWTDQETEALIQGFNALGSKWAEIKKMFSQQLSNRSNVDIKDRFRVLRKNNLHLAK</sequence>
<keyword evidence="5" id="KW-0347">Helicase</keyword>
<dbReference type="Gene3D" id="1.10.246.220">
    <property type="match status" value="1"/>
</dbReference>
<keyword evidence="6" id="KW-1185">Reference proteome</keyword>
<dbReference type="SMART" id="SM00717">
    <property type="entry name" value="SANT"/>
    <property type="match status" value="2"/>
</dbReference>
<feature type="domain" description="Myb-like" evidence="3">
    <location>
        <begin position="450"/>
        <end position="499"/>
    </location>
</feature>
<dbReference type="GO" id="GO:0006281">
    <property type="term" value="P:DNA repair"/>
    <property type="evidence" value="ECO:0007669"/>
    <property type="project" value="TreeGrafter"/>
</dbReference>
<dbReference type="SUPFAM" id="SSF46689">
    <property type="entry name" value="Homeodomain-like"/>
    <property type="match status" value="1"/>
</dbReference>
<keyword evidence="5" id="KW-0540">Nuclease</keyword>
<dbReference type="PANTHER" id="PTHR45766">
    <property type="entry name" value="DNA ANNEALING HELICASE AND ENDONUCLEASE ZRANB3 FAMILY MEMBER"/>
    <property type="match status" value="1"/>
</dbReference>
<feature type="region of interest" description="Disordered" evidence="2">
    <location>
        <begin position="417"/>
        <end position="453"/>
    </location>
</feature>
<dbReference type="STRING" id="133383.A0A1R0H0X6"/>
<feature type="compositionally biased region" description="Basic and acidic residues" evidence="2">
    <location>
        <begin position="429"/>
        <end position="443"/>
    </location>
</feature>
<keyword evidence="5" id="KW-0547">Nucleotide-binding</keyword>
<reference evidence="5 6" key="1">
    <citation type="journal article" date="2016" name="Mol. Biol. Evol.">
        <title>Genome-Wide Survey of Gut Fungi (Harpellales) Reveals the First Horizontally Transferred Ubiquitin Gene from a Mosquito Host.</title>
        <authorList>
            <person name="Wang Y."/>
            <person name="White M.M."/>
            <person name="Kvist S."/>
            <person name="Moncalvo J.M."/>
        </authorList>
    </citation>
    <scope>NUCLEOTIDE SEQUENCE [LARGE SCALE GENOMIC DNA]</scope>
    <source>
        <strain evidence="5 6">ALG-7-W6</strain>
    </source>
</reference>
<evidence type="ECO:0000256" key="1">
    <source>
        <dbReference type="ARBA" id="ARBA00022801"/>
    </source>
</evidence>
<dbReference type="EMBL" id="LSSL01001242">
    <property type="protein sequence ID" value="OLY82786.1"/>
    <property type="molecule type" value="Genomic_DNA"/>
</dbReference>
<dbReference type="AlphaFoldDB" id="A0A1R0H0X6"/>
<keyword evidence="1" id="KW-0378">Hydrolase</keyword>
<evidence type="ECO:0000256" key="2">
    <source>
        <dbReference type="SAM" id="MobiDB-lite"/>
    </source>
</evidence>
<dbReference type="PANTHER" id="PTHR45766:SF6">
    <property type="entry name" value="SWI_SNF-RELATED MATRIX-ASSOCIATED ACTIN-DEPENDENT REGULATOR OF CHROMATIN SUBFAMILY A-LIKE PROTEIN 1"/>
    <property type="match status" value="1"/>
</dbReference>
<protein>
    <submittedName>
        <fullName evidence="5">DNA annealing helicase and endonuclease ZRANB3</fullName>
    </submittedName>
</protein>
<evidence type="ECO:0000313" key="6">
    <source>
        <dbReference type="Proteomes" id="UP000187455"/>
    </source>
</evidence>
<dbReference type="InterPro" id="IPR009057">
    <property type="entry name" value="Homeodomain-like_sf"/>
</dbReference>
<dbReference type="CDD" id="cd11660">
    <property type="entry name" value="SANT_TRF"/>
    <property type="match status" value="1"/>
</dbReference>
<dbReference type="GO" id="GO:0004386">
    <property type="term" value="F:helicase activity"/>
    <property type="evidence" value="ECO:0007669"/>
    <property type="project" value="UniProtKB-KW"/>
</dbReference>
<dbReference type="GO" id="GO:0004519">
    <property type="term" value="F:endonuclease activity"/>
    <property type="evidence" value="ECO:0007669"/>
    <property type="project" value="UniProtKB-KW"/>
</dbReference>
<dbReference type="InterPro" id="IPR001005">
    <property type="entry name" value="SANT/Myb"/>
</dbReference>
<dbReference type="PROSITE" id="PS51294">
    <property type="entry name" value="HTH_MYB"/>
    <property type="match status" value="1"/>
</dbReference>
<keyword evidence="5" id="KW-0067">ATP-binding</keyword>
<gene>
    <name evidence="5" type="ORF">AYI68_g3083</name>
</gene>
<keyword evidence="5" id="KW-0255">Endonuclease</keyword>
<dbReference type="PROSITE" id="PS50090">
    <property type="entry name" value="MYB_LIKE"/>
    <property type="match status" value="1"/>
</dbReference>
<dbReference type="InterPro" id="IPR017930">
    <property type="entry name" value="Myb_dom"/>
</dbReference>
<evidence type="ECO:0000313" key="5">
    <source>
        <dbReference type="EMBL" id="OLY82786.1"/>
    </source>
</evidence>
<evidence type="ECO:0000259" key="4">
    <source>
        <dbReference type="PROSITE" id="PS51294"/>
    </source>
</evidence>
<proteinExistence type="predicted"/>
<name>A0A1R0H0X6_9FUNG</name>
<evidence type="ECO:0000259" key="3">
    <source>
        <dbReference type="PROSITE" id="PS50090"/>
    </source>
</evidence>
<comment type="caution">
    <text evidence="5">The sequence shown here is derived from an EMBL/GenBank/DDBJ whole genome shotgun (WGS) entry which is preliminary data.</text>
</comment>
<dbReference type="GO" id="GO:0043596">
    <property type="term" value="C:nuclear replication fork"/>
    <property type="evidence" value="ECO:0007669"/>
    <property type="project" value="TreeGrafter"/>
</dbReference>
<accession>A0A1R0H0X6</accession>
<dbReference type="Pfam" id="PF00249">
    <property type="entry name" value="Myb_DNA-binding"/>
    <property type="match status" value="1"/>
</dbReference>
<dbReference type="Proteomes" id="UP000187455">
    <property type="component" value="Unassembled WGS sequence"/>
</dbReference>